<dbReference type="HOGENOM" id="CLU_026145_1_0_9"/>
<dbReference type="InterPro" id="IPR014721">
    <property type="entry name" value="Ribsml_uS5_D2-typ_fold_subgr"/>
</dbReference>
<dbReference type="Pfam" id="PF13541">
    <property type="entry name" value="ChlI"/>
    <property type="match status" value="1"/>
</dbReference>
<dbReference type="PRINTS" id="PR01657">
    <property type="entry name" value="MCMFAMILY"/>
</dbReference>
<dbReference type="SMART" id="SM00382">
    <property type="entry name" value="AAA"/>
    <property type="match status" value="1"/>
</dbReference>
<evidence type="ECO:0000313" key="5">
    <source>
        <dbReference type="EMBL" id="EHQ91849.1"/>
    </source>
</evidence>
<dbReference type="RefSeq" id="WP_007786970.1">
    <property type="nucleotide sequence ID" value="NZ_CM001441.1"/>
</dbReference>
<proteinExistence type="inferred from homology"/>
<evidence type="ECO:0000256" key="3">
    <source>
        <dbReference type="ARBA" id="ARBA00022840"/>
    </source>
</evidence>
<dbReference type="InterPro" id="IPR045006">
    <property type="entry name" value="CHLI-like"/>
</dbReference>
<dbReference type="AlphaFoldDB" id="H5XZE3"/>
<reference evidence="5 6" key="1">
    <citation type="submission" date="2011-11" db="EMBL/GenBank/DDBJ databases">
        <title>The Noncontiguous Finished genome of Desulfosporosinus youngiae DSM 17734.</title>
        <authorList>
            <consortium name="US DOE Joint Genome Institute (JGI-PGF)"/>
            <person name="Lucas S."/>
            <person name="Han J."/>
            <person name="Lapidus A."/>
            <person name="Cheng J.-F."/>
            <person name="Goodwin L."/>
            <person name="Pitluck S."/>
            <person name="Peters L."/>
            <person name="Ovchinnikova G."/>
            <person name="Lu M."/>
            <person name="Land M.L."/>
            <person name="Hauser L."/>
            <person name="Pester M."/>
            <person name="Spring S."/>
            <person name="Ollivier B."/>
            <person name="Rattei T."/>
            <person name="Klenk H.-P."/>
            <person name="Wagner M."/>
            <person name="Loy A."/>
            <person name="Woyke T.J."/>
        </authorList>
    </citation>
    <scope>NUCLEOTIDE SEQUENCE [LARGE SCALE GENOMIC DNA]</scope>
    <source>
        <strain evidence="5 6">DSM 17734</strain>
    </source>
</reference>
<keyword evidence="2" id="KW-0547">Nucleotide-binding</keyword>
<dbReference type="InterPro" id="IPR020568">
    <property type="entry name" value="Ribosomal_Su5_D2-typ_SF"/>
</dbReference>
<dbReference type="InterPro" id="IPR001208">
    <property type="entry name" value="MCM_dom"/>
</dbReference>
<dbReference type="SUPFAM" id="SSF54211">
    <property type="entry name" value="Ribosomal protein S5 domain 2-like"/>
    <property type="match status" value="1"/>
</dbReference>
<dbReference type="InterPro" id="IPR025158">
    <property type="entry name" value="Mg_chelat-rel_C"/>
</dbReference>
<dbReference type="Gene3D" id="3.40.50.300">
    <property type="entry name" value="P-loop containing nucleotide triphosphate hydrolases"/>
    <property type="match status" value="1"/>
</dbReference>
<dbReference type="Gene3D" id="3.30.230.10">
    <property type="match status" value="1"/>
</dbReference>
<evidence type="ECO:0000313" key="6">
    <source>
        <dbReference type="Proteomes" id="UP000005104"/>
    </source>
</evidence>
<dbReference type="GO" id="GO:0003677">
    <property type="term" value="F:DNA binding"/>
    <property type="evidence" value="ECO:0007669"/>
    <property type="project" value="InterPro"/>
</dbReference>
<dbReference type="Pfam" id="PF13335">
    <property type="entry name" value="Mg_chelatase_C"/>
    <property type="match status" value="1"/>
</dbReference>
<name>H5XZE3_9FIRM</name>
<keyword evidence="6" id="KW-1185">Reference proteome</keyword>
<accession>H5XZE3</accession>
<dbReference type="InterPro" id="IPR003593">
    <property type="entry name" value="AAA+_ATPase"/>
</dbReference>
<dbReference type="PANTHER" id="PTHR32039">
    <property type="entry name" value="MAGNESIUM-CHELATASE SUBUNIT CHLI"/>
    <property type="match status" value="1"/>
</dbReference>
<keyword evidence="3" id="KW-0067">ATP-binding</keyword>
<dbReference type="InterPro" id="IPR004482">
    <property type="entry name" value="Mg_chelat-rel"/>
</dbReference>
<evidence type="ECO:0000256" key="2">
    <source>
        <dbReference type="ARBA" id="ARBA00022741"/>
    </source>
</evidence>
<dbReference type="GO" id="GO:0005524">
    <property type="term" value="F:ATP binding"/>
    <property type="evidence" value="ECO:0007669"/>
    <property type="project" value="UniProtKB-KW"/>
</dbReference>
<dbReference type="OrthoDB" id="9813147at2"/>
<dbReference type="SUPFAM" id="SSF52540">
    <property type="entry name" value="P-loop containing nucleoside triphosphate hydrolases"/>
    <property type="match status" value="1"/>
</dbReference>
<dbReference type="PROSITE" id="PS00676">
    <property type="entry name" value="SIGMA54_INTERACT_2"/>
    <property type="match status" value="1"/>
</dbReference>
<evidence type="ECO:0000259" key="4">
    <source>
        <dbReference type="SMART" id="SM00382"/>
    </source>
</evidence>
<dbReference type="InterPro" id="IPR025943">
    <property type="entry name" value="Sigma_54_int_dom_ATP-bd_2"/>
</dbReference>
<evidence type="ECO:0000256" key="1">
    <source>
        <dbReference type="ARBA" id="ARBA00006354"/>
    </source>
</evidence>
<dbReference type="eggNOG" id="COG0606">
    <property type="taxonomic scope" value="Bacteria"/>
</dbReference>
<dbReference type="Proteomes" id="UP000005104">
    <property type="component" value="Chromosome"/>
</dbReference>
<dbReference type="InterPro" id="IPR000523">
    <property type="entry name" value="Mg_chelatse_chII-like_cat_dom"/>
</dbReference>
<organism evidence="5 6">
    <name type="scientific">Desulfosporosinus youngiae DSM 17734</name>
    <dbReference type="NCBI Taxonomy" id="768710"/>
    <lineage>
        <taxon>Bacteria</taxon>
        <taxon>Bacillati</taxon>
        <taxon>Bacillota</taxon>
        <taxon>Clostridia</taxon>
        <taxon>Eubacteriales</taxon>
        <taxon>Desulfitobacteriaceae</taxon>
        <taxon>Desulfosporosinus</taxon>
    </lineage>
</organism>
<protein>
    <submittedName>
        <fullName evidence="5">Mg chelatase-related protein</fullName>
    </submittedName>
</protein>
<dbReference type="PANTHER" id="PTHR32039:SF7">
    <property type="entry name" value="COMPETENCE PROTEIN COMM"/>
    <property type="match status" value="1"/>
</dbReference>
<sequence>MATVIRSFALSGVNAYSVTVETVTLHGQPSVNIVGMGDTAVKEAAHRLEASLTYGSFEFPKLKVVINLAPSGIKKSGSHFDLAMAISLLLEAGQVLLDREELSDSAFIGELSLNAELRSVSGVLPMVIAARESGMKRIFVPFENYREASLVKGLEIYAFKSLGDVIGFLQGKQEYCPPNFEEGEKFRDSHEDLDFADVRGQDVLIEYIVAAVAGGHNILMIGSPGCGKSMIAKRISTIMPELSEEEALEITRIYSITGHLRERRSLVTERPFRSPHHNASMNSLVGGGSPVVPGEISLAHNGILFLDEIAEFDKKSLDALRQPMEDKVVTVSRVKSTGVFPSNFMLVAAMNPCPCGYYGQPRCRCTDYEVLKYRQKISGPILDRIEVHKYVQPVNFLNLSAQVKGRSSNELKEQVQKARRIQQERFSGIPSVNSNAQMTEAMIKEFCRLDLESTQLLSLAFDKFQYSARTYNKFLKTARTFADLEESDVIRKKDVSAALMSRDLDKDRSGMLVV</sequence>
<dbReference type="NCBIfam" id="TIGR00368">
    <property type="entry name" value="YifB family Mg chelatase-like AAA ATPase"/>
    <property type="match status" value="1"/>
</dbReference>
<dbReference type="Pfam" id="PF01078">
    <property type="entry name" value="Mg_chelatase"/>
    <property type="match status" value="1"/>
</dbReference>
<dbReference type="InterPro" id="IPR027417">
    <property type="entry name" value="P-loop_NTPase"/>
</dbReference>
<dbReference type="EMBL" id="CM001441">
    <property type="protein sequence ID" value="EHQ91849.1"/>
    <property type="molecule type" value="Genomic_DNA"/>
</dbReference>
<comment type="similarity">
    <text evidence="1">Belongs to the Mg-chelatase subunits D/I family. ComM subfamily.</text>
</comment>
<gene>
    <name evidence="5" type="ORF">DesyoDRAFT_4907</name>
</gene>
<feature type="domain" description="AAA+ ATPase" evidence="4">
    <location>
        <begin position="214"/>
        <end position="395"/>
    </location>
</feature>
<dbReference type="STRING" id="768710.DesyoDRAFT_4907"/>